<proteinExistence type="predicted"/>
<comment type="caution">
    <text evidence="2">The sequence shown here is derived from an EMBL/GenBank/DDBJ whole genome shotgun (WGS) entry which is preliminary data.</text>
</comment>
<dbReference type="InterPro" id="IPR045584">
    <property type="entry name" value="Pilin-like"/>
</dbReference>
<name>A0A9D9GZA4_9BACT</name>
<dbReference type="InterPro" id="IPR012902">
    <property type="entry name" value="N_methyl_site"/>
</dbReference>
<reference evidence="2" key="1">
    <citation type="submission" date="2020-10" db="EMBL/GenBank/DDBJ databases">
        <authorList>
            <person name="Gilroy R."/>
        </authorList>
    </citation>
    <scope>NUCLEOTIDE SEQUENCE</scope>
    <source>
        <strain evidence="2">10192</strain>
    </source>
</reference>
<dbReference type="Gene3D" id="3.30.700.10">
    <property type="entry name" value="Glycoprotein, Type 4 Pilin"/>
    <property type="match status" value="1"/>
</dbReference>
<evidence type="ECO:0000256" key="1">
    <source>
        <dbReference type="SAM" id="Phobius"/>
    </source>
</evidence>
<feature type="transmembrane region" description="Helical" evidence="1">
    <location>
        <begin position="12"/>
        <end position="35"/>
    </location>
</feature>
<dbReference type="Pfam" id="PF07963">
    <property type="entry name" value="N_methyl"/>
    <property type="match status" value="1"/>
</dbReference>
<organism evidence="2 3">
    <name type="scientific">Candidatus Scatousia excrementipullorum</name>
    <dbReference type="NCBI Taxonomy" id="2840936"/>
    <lineage>
        <taxon>Bacteria</taxon>
        <taxon>Candidatus Scatousia</taxon>
    </lineage>
</organism>
<protein>
    <submittedName>
        <fullName evidence="2">Type II secretion system protein</fullName>
    </submittedName>
</protein>
<reference evidence="2" key="2">
    <citation type="journal article" date="2021" name="PeerJ">
        <title>Extensive microbial diversity within the chicken gut microbiome revealed by metagenomics and culture.</title>
        <authorList>
            <person name="Gilroy R."/>
            <person name="Ravi A."/>
            <person name="Getino M."/>
            <person name="Pursley I."/>
            <person name="Horton D.L."/>
            <person name="Alikhan N.F."/>
            <person name="Baker D."/>
            <person name="Gharbi K."/>
            <person name="Hall N."/>
            <person name="Watson M."/>
            <person name="Adriaenssens E.M."/>
            <person name="Foster-Nyarko E."/>
            <person name="Jarju S."/>
            <person name="Secka A."/>
            <person name="Antonio M."/>
            <person name="Oren A."/>
            <person name="Chaudhuri R.R."/>
            <person name="La Ragione R."/>
            <person name="Hildebrand F."/>
            <person name="Pallen M.J."/>
        </authorList>
    </citation>
    <scope>NUCLEOTIDE SEQUENCE</scope>
    <source>
        <strain evidence="2">10192</strain>
    </source>
</reference>
<evidence type="ECO:0000313" key="3">
    <source>
        <dbReference type="Proteomes" id="UP000823632"/>
    </source>
</evidence>
<evidence type="ECO:0000313" key="2">
    <source>
        <dbReference type="EMBL" id="MBO8430581.1"/>
    </source>
</evidence>
<dbReference type="NCBIfam" id="TIGR02532">
    <property type="entry name" value="IV_pilin_GFxxxE"/>
    <property type="match status" value="1"/>
</dbReference>
<accession>A0A9D9GZA4</accession>
<sequence length="220" mass="24949">MERLKPENNAFTLAEVLITLGIIGVVASMTLPALINQTRAKELQTGLKKAYSVLQTAYNQMSYDEGQVVNGINYSNQRFMAVFKKYFKKYKDCGLDDCEPYGTSLRYHTYNNNPLDNFNFDDGQEMIVDGMFIFVENATQGEDLFISVDVNGLYKKPNRWGHDLFTFQIMPEGKLLPMGAKGTLYDGQNYCSLTSIHTINGIGCTYKAVTEKDYFKNLPK</sequence>
<dbReference type="Proteomes" id="UP000823632">
    <property type="component" value="Unassembled WGS sequence"/>
</dbReference>
<keyword evidence="1" id="KW-0472">Membrane</keyword>
<keyword evidence="1" id="KW-1133">Transmembrane helix</keyword>
<keyword evidence="1" id="KW-0812">Transmembrane</keyword>
<gene>
    <name evidence="2" type="ORF">IAC76_04275</name>
</gene>
<dbReference type="SUPFAM" id="SSF54523">
    <property type="entry name" value="Pili subunits"/>
    <property type="match status" value="1"/>
</dbReference>
<dbReference type="EMBL" id="JADIND010000092">
    <property type="protein sequence ID" value="MBO8430581.1"/>
    <property type="molecule type" value="Genomic_DNA"/>
</dbReference>
<dbReference type="AlphaFoldDB" id="A0A9D9GZA4"/>